<dbReference type="InterPro" id="IPR006311">
    <property type="entry name" value="TAT_signal"/>
</dbReference>
<dbReference type="PANTHER" id="PTHR43818:SF5">
    <property type="entry name" value="OXIDOREDUCTASE FAMILY PROTEIN"/>
    <property type="match status" value="1"/>
</dbReference>
<dbReference type="RefSeq" id="WP_379765756.1">
    <property type="nucleotide sequence ID" value="NZ_JBHSCL010000009.1"/>
</dbReference>
<evidence type="ECO:0000313" key="5">
    <source>
        <dbReference type="Proteomes" id="UP001595841"/>
    </source>
</evidence>
<evidence type="ECO:0000256" key="1">
    <source>
        <dbReference type="SAM" id="MobiDB-lite"/>
    </source>
</evidence>
<dbReference type="Gene3D" id="3.30.360.10">
    <property type="entry name" value="Dihydrodipicolinate Reductase, domain 2"/>
    <property type="match status" value="1"/>
</dbReference>
<dbReference type="Proteomes" id="UP001595841">
    <property type="component" value="Unassembled WGS sequence"/>
</dbReference>
<evidence type="ECO:0000313" key="4">
    <source>
        <dbReference type="EMBL" id="MFC4221281.1"/>
    </source>
</evidence>
<dbReference type="PANTHER" id="PTHR43818">
    <property type="entry name" value="BCDNA.GH03377"/>
    <property type="match status" value="1"/>
</dbReference>
<dbReference type="PROSITE" id="PS51318">
    <property type="entry name" value="TAT"/>
    <property type="match status" value="1"/>
</dbReference>
<protein>
    <submittedName>
        <fullName evidence="4">Gfo/Idh/MocA family protein</fullName>
    </submittedName>
</protein>
<dbReference type="Pfam" id="PF01408">
    <property type="entry name" value="GFO_IDH_MocA"/>
    <property type="match status" value="1"/>
</dbReference>
<feature type="domain" description="GFO/IDH/MocA-like oxidoreductase" evidence="3">
    <location>
        <begin position="187"/>
        <end position="323"/>
    </location>
</feature>
<evidence type="ECO:0000259" key="3">
    <source>
        <dbReference type="Pfam" id="PF22725"/>
    </source>
</evidence>
<dbReference type="SUPFAM" id="SSF51735">
    <property type="entry name" value="NAD(P)-binding Rossmann-fold domains"/>
    <property type="match status" value="1"/>
</dbReference>
<proteinExistence type="predicted"/>
<organism evidence="4 5">
    <name type="scientific">Flagellimonas marina</name>
    <dbReference type="NCBI Taxonomy" id="1775168"/>
    <lineage>
        <taxon>Bacteria</taxon>
        <taxon>Pseudomonadati</taxon>
        <taxon>Bacteroidota</taxon>
        <taxon>Flavobacteriia</taxon>
        <taxon>Flavobacteriales</taxon>
        <taxon>Flavobacteriaceae</taxon>
        <taxon>Flagellimonas</taxon>
    </lineage>
</organism>
<dbReference type="Pfam" id="PF22725">
    <property type="entry name" value="GFO_IDH_MocA_C3"/>
    <property type="match status" value="1"/>
</dbReference>
<dbReference type="InterPro" id="IPR055170">
    <property type="entry name" value="GFO_IDH_MocA-like_dom"/>
</dbReference>
<feature type="domain" description="Gfo/Idh/MocA-like oxidoreductase N-terminal" evidence="2">
    <location>
        <begin position="45"/>
        <end position="178"/>
    </location>
</feature>
<feature type="region of interest" description="Disordered" evidence="1">
    <location>
        <begin position="410"/>
        <end position="434"/>
    </location>
</feature>
<accession>A0ABV8PRH9</accession>
<dbReference type="SUPFAM" id="SSF55347">
    <property type="entry name" value="Glyceraldehyde-3-phosphate dehydrogenase-like, C-terminal domain"/>
    <property type="match status" value="1"/>
</dbReference>
<dbReference type="InterPro" id="IPR050463">
    <property type="entry name" value="Gfo/Idh/MocA_oxidrdct_glycsds"/>
</dbReference>
<reference evidence="5" key="1">
    <citation type="journal article" date="2019" name="Int. J. Syst. Evol. Microbiol.">
        <title>The Global Catalogue of Microorganisms (GCM) 10K type strain sequencing project: providing services to taxonomists for standard genome sequencing and annotation.</title>
        <authorList>
            <consortium name="The Broad Institute Genomics Platform"/>
            <consortium name="The Broad Institute Genome Sequencing Center for Infectious Disease"/>
            <person name="Wu L."/>
            <person name="Ma J."/>
        </authorList>
    </citation>
    <scope>NUCLEOTIDE SEQUENCE [LARGE SCALE GENOMIC DNA]</scope>
    <source>
        <strain evidence="5">CGMCC 1.15774</strain>
    </source>
</reference>
<name>A0ABV8PRH9_9FLAO</name>
<comment type="caution">
    <text evidence="4">The sequence shown here is derived from an EMBL/GenBank/DDBJ whole genome shotgun (WGS) entry which is preliminary data.</text>
</comment>
<dbReference type="Gene3D" id="3.40.50.720">
    <property type="entry name" value="NAD(P)-binding Rossmann-like Domain"/>
    <property type="match status" value="1"/>
</dbReference>
<dbReference type="InterPro" id="IPR000683">
    <property type="entry name" value="Gfo/Idh/MocA-like_OxRdtase_N"/>
</dbReference>
<evidence type="ECO:0000259" key="2">
    <source>
        <dbReference type="Pfam" id="PF01408"/>
    </source>
</evidence>
<dbReference type="InterPro" id="IPR036291">
    <property type="entry name" value="NAD(P)-bd_dom_sf"/>
</dbReference>
<dbReference type="EMBL" id="JBHSCL010000009">
    <property type="protein sequence ID" value="MFC4221281.1"/>
    <property type="molecule type" value="Genomic_DNA"/>
</dbReference>
<gene>
    <name evidence="4" type="ORF">ACFOWS_14105</name>
</gene>
<keyword evidence="5" id="KW-1185">Reference proteome</keyword>
<sequence length="434" mass="48716">MEIEDEKLNGRRDFIIKSASVAVGGTLLGMLPSQLHAKGANAKVLKIGLVGCGSRGSGALFEALNVSPSAKVVAIGDTFKDKADQLHERLKTNYPDKCDFGEAQKFVGFDAYTKVIELCDVVLLATPPPFRPAHFEAAVTAGKHTFLEKPLAVDVPGYHKVMEVGKLADQKNLVVSVGLQFRYSNAVQEMVERIQNGEIGEITSLNTYYNVVEPRIIPREPQQTEMEYQVRNWRYFTWLWGGQLAGQAIHQIDVMNMVMDDFPVKALGNGGRLVFSGIEQGNTYDHFFIEYEYANGIQMHSQCRNMNNCANKMGWEIRGTKGIANERFQFKDYKGKTFWNYRDRTDIGDSQKVQNKFINAILNNVHYNDTEYGAKSTLTTIMGRLAAETGQRITMEELLKSTESIVPQDMSWDSESVHKPTENGTYEIVKPGKK</sequence>